<comment type="caution">
    <text evidence="2">The sequence shown here is derived from an EMBL/GenBank/DDBJ whole genome shotgun (WGS) entry which is preliminary data.</text>
</comment>
<dbReference type="RefSeq" id="WP_200122927.1">
    <property type="nucleotide sequence ID" value="NZ_JAEILV010000009.1"/>
</dbReference>
<keyword evidence="3" id="KW-1185">Reference proteome</keyword>
<gene>
    <name evidence="2" type="ORF">J1C50_13255</name>
</gene>
<dbReference type="Pfam" id="PF24731">
    <property type="entry name" value="DUF7683"/>
    <property type="match status" value="1"/>
</dbReference>
<dbReference type="Proteomes" id="UP000664349">
    <property type="component" value="Unassembled WGS sequence"/>
</dbReference>
<evidence type="ECO:0000313" key="3">
    <source>
        <dbReference type="Proteomes" id="UP000664349"/>
    </source>
</evidence>
<name>A0ABS3GN39_9NEIS</name>
<evidence type="ECO:0000313" key="2">
    <source>
        <dbReference type="EMBL" id="MBO0416475.1"/>
    </source>
</evidence>
<sequence>MIGRYVSIYNKNTDELVEEVAVSADLALTVLVSLYGDQVSDPEFYAEYPIDKVVAIDLLKESSFSIEVAGEDYVYYLTCG</sequence>
<evidence type="ECO:0000259" key="1">
    <source>
        <dbReference type="Pfam" id="PF24731"/>
    </source>
</evidence>
<accession>A0ABS3GN39</accession>
<feature type="domain" description="DUF7683" evidence="1">
    <location>
        <begin position="4"/>
        <end position="78"/>
    </location>
</feature>
<dbReference type="EMBL" id="JAFLRD010000010">
    <property type="protein sequence ID" value="MBO0416475.1"/>
    <property type="molecule type" value="Genomic_DNA"/>
</dbReference>
<organism evidence="2 3">
    <name type="scientific">Chromobacterium haemolyticum</name>
    <dbReference type="NCBI Taxonomy" id="394935"/>
    <lineage>
        <taxon>Bacteria</taxon>
        <taxon>Pseudomonadati</taxon>
        <taxon>Pseudomonadota</taxon>
        <taxon>Betaproteobacteria</taxon>
        <taxon>Neisseriales</taxon>
        <taxon>Chromobacteriaceae</taxon>
        <taxon>Chromobacterium</taxon>
    </lineage>
</organism>
<protein>
    <recommendedName>
        <fullName evidence="1">DUF7683 domain-containing protein</fullName>
    </recommendedName>
</protein>
<reference evidence="2 3" key="1">
    <citation type="submission" date="2021-03" db="EMBL/GenBank/DDBJ databases">
        <title>First Case of infection caused by Chromobacterium haemolyticum derived from water in China.</title>
        <authorList>
            <person name="Chen J."/>
            <person name="Liu C."/>
        </authorList>
    </citation>
    <scope>NUCLEOTIDE SEQUENCE [LARGE SCALE GENOMIC DNA]</scope>
    <source>
        <strain evidence="2 3">WJ-5</strain>
    </source>
</reference>
<proteinExistence type="predicted"/>
<dbReference type="InterPro" id="IPR056100">
    <property type="entry name" value="DUF7683"/>
</dbReference>